<accession>A0A6F8T779</accession>
<dbReference type="InterPro" id="IPR002110">
    <property type="entry name" value="Ankyrin_rpt"/>
</dbReference>
<reference evidence="5" key="1">
    <citation type="journal article" date="2020" name="Microbiol. Resour. Announc.">
        <title>Complete Genome Sequence of Novel Psychrotolerant Legionella Strain TUM19329, Isolated from Antarctic Lake Sediment.</title>
        <authorList>
            <person name="Shimada S."/>
            <person name="Nakai R."/>
            <person name="Aoki K."/>
            <person name="Shimoeda N."/>
            <person name="Ohno G."/>
            <person name="Miyazaki Y."/>
            <person name="Kudoh S."/>
            <person name="Imura S."/>
            <person name="Watanabe K."/>
            <person name="Ishii Y."/>
            <person name="Tateda K."/>
        </authorList>
    </citation>
    <scope>NUCLEOTIDE SEQUENCE [LARGE SCALE GENOMIC DNA]</scope>
    <source>
        <strain evidence="5">TUM19329</strain>
    </source>
</reference>
<dbReference type="Pfam" id="PF12796">
    <property type="entry name" value="Ank_2"/>
    <property type="match status" value="1"/>
</dbReference>
<evidence type="ECO:0000259" key="4">
    <source>
        <dbReference type="Pfam" id="PF12252"/>
    </source>
</evidence>
<dbReference type="SUPFAM" id="SSF48403">
    <property type="entry name" value="Ankyrin repeat"/>
    <property type="match status" value="2"/>
</dbReference>
<protein>
    <recommendedName>
        <fullName evidence="4">SidE PDE domain-containing protein</fullName>
    </recommendedName>
</protein>
<keyword evidence="1" id="KW-0677">Repeat</keyword>
<sequence>MNELVVESTSSHGNPYQVKLVINSDWLNFWHNESAEHEFFQALADNVINIPYVDDGYYLLETNGVVIYRPNHDVGHALRQAANSQLLFEVIELHGQPEMKLVLQELTQEERAAIRLAAYLFRAGRTNEHGGKNDPSNAERSALLFSEIAKAVGFNAKLIDDIALSMCNHAPIMDDVLSKTIPYDGFAGTQNIQIGKSRLVKAVLDISHHSDLVRCWGDVKKINSNNWENLSGLLQPESVKASNDILLNFARAGNALTGTPYYKHNGTYDKFIPPIQLRKNNVLQVAHQIAALSQMAAKFVPLIAEQDSEKTNEMQSAVEALVQEEKHEAQAANIIKRAYRINRAHRNTKQAVNVIPPKVSLKNLKYLKQQMAEGHGLPVEDKARLNGQILLPEEDALNQFLLHEFDWVLKHVTPDLPVIKENGNALKSLHQRSREARANDVRFTSDFEGRSDNIYFTISSSNGRPAEFLQLSEGHEVRVPIRPFMNAEGIPGDKLSGLWLSSAWYGYSAARQLNARVDDVKRTVQYTKKNTGQRFISEDDYKLYQWKYSDGSKISRIVPFGYETISGSDILPFLALNTIFELRHTTQAFRQTCLRNPQGPVLEAFVDMVYEQRNFEALIPATLPLNDNRIDILPFNQTHHLCPDAAANMTRAIDSGKIEEIDALLEQGYPIDLKLEAGVTPLGYCLLKSNGDIKWARNAAIYFINQGANIQTTVHELSLLTMAVGNRDYPIVKALLTKGIHDKRTHRVKLYLDINRDEKAIVCAVMNQDIMMIRLFSEYGLSFLSMPQSSLLYLADMNEFSAMEIFQVMVDGGFQFNDQKIYDQQCIYDALEQCIKNQKYELLEAFLKAGCNPDIKNYNTGLPILSYARKTKDLKSCDLLIKSGADTADAMTGQSTHVHLMVKNNKGKLLLIKRRREDGSMSSFWQPLDYMAANFSEDAMLATLFSATGLRPVSYELIKITEVSQQDEVAQVYELKILDNNIRANDTEYFALPIWLDSRVQKDLPMANLARLFLENKSVNQINLALSQHHRLVAAIENQNIQEARFCLRDGVIDQRQTALFKACDLKSPNQDIVLALLDYGYDINAINKEFKDPMTPLMFAILHRNLRLAECLLSKGANPNQAVGKLKVTPLMFAAKSNALDMMDLLQRNGASYEHPANKGVLAYAMLFLCSDKTFDYLLSRADCNGFYFKYTSVLIAAERGEDARIKCLLEKNVDLTVKHPRLRQTADIIYSGKDRKVFDDYQCSKRSKKVWWELEREYQVYLDYSGATERSRVDEELAIEYRLTMISETEHEFLFNFFEDILNRCHPDISTPKPIFAIAHEGQGYVRIQWTPLSRQRSV</sequence>
<name>A0A6F8T779_9GAMM</name>
<keyword evidence="6" id="KW-1185">Reference proteome</keyword>
<dbReference type="InterPro" id="IPR021014">
    <property type="entry name" value="SidE_PDE"/>
</dbReference>
<evidence type="ECO:0000256" key="2">
    <source>
        <dbReference type="ARBA" id="ARBA00023043"/>
    </source>
</evidence>
<dbReference type="Pfam" id="PF12252">
    <property type="entry name" value="SidE_PDE"/>
    <property type="match status" value="1"/>
</dbReference>
<keyword evidence="2 3" id="KW-0040">ANK repeat</keyword>
<dbReference type="Proteomes" id="UP000502894">
    <property type="component" value="Chromosome"/>
</dbReference>
<proteinExistence type="predicted"/>
<gene>
    <name evidence="5" type="ORF">TUM19329_26290</name>
</gene>
<feature type="domain" description="SidE PDE" evidence="4">
    <location>
        <begin position="45"/>
        <end position="237"/>
    </location>
</feature>
<dbReference type="SMART" id="SM00248">
    <property type="entry name" value="ANK"/>
    <property type="match status" value="8"/>
</dbReference>
<evidence type="ECO:0000256" key="3">
    <source>
        <dbReference type="PROSITE-ProRule" id="PRU00023"/>
    </source>
</evidence>
<dbReference type="InterPro" id="IPR036770">
    <property type="entry name" value="Ankyrin_rpt-contain_sf"/>
</dbReference>
<feature type="repeat" description="ANK" evidence="3">
    <location>
        <begin position="1093"/>
        <end position="1125"/>
    </location>
</feature>
<dbReference type="PROSITE" id="PS50297">
    <property type="entry name" value="ANK_REP_REGION"/>
    <property type="match status" value="1"/>
</dbReference>
<dbReference type="Gene3D" id="1.25.40.20">
    <property type="entry name" value="Ankyrin repeat-containing domain"/>
    <property type="match status" value="3"/>
</dbReference>
<dbReference type="PROSITE" id="PS50088">
    <property type="entry name" value="ANK_REPEAT"/>
    <property type="match status" value="1"/>
</dbReference>
<evidence type="ECO:0000256" key="1">
    <source>
        <dbReference type="ARBA" id="ARBA00022737"/>
    </source>
</evidence>
<organism evidence="5 6">
    <name type="scientific">Legionella antarctica</name>
    <dbReference type="NCBI Taxonomy" id="2708020"/>
    <lineage>
        <taxon>Bacteria</taxon>
        <taxon>Pseudomonadati</taxon>
        <taxon>Pseudomonadota</taxon>
        <taxon>Gammaproteobacteria</taxon>
        <taxon>Legionellales</taxon>
        <taxon>Legionellaceae</taxon>
        <taxon>Legionella</taxon>
    </lineage>
</organism>
<evidence type="ECO:0000313" key="5">
    <source>
        <dbReference type="EMBL" id="BCA96268.1"/>
    </source>
</evidence>
<dbReference type="EMBL" id="AP022839">
    <property type="protein sequence ID" value="BCA96268.1"/>
    <property type="molecule type" value="Genomic_DNA"/>
</dbReference>
<dbReference type="PANTHER" id="PTHR24198:SF165">
    <property type="entry name" value="ANKYRIN REPEAT-CONTAINING PROTEIN-RELATED"/>
    <property type="match status" value="1"/>
</dbReference>
<dbReference type="RefSeq" id="WP_173237644.1">
    <property type="nucleotide sequence ID" value="NZ_AP022839.1"/>
</dbReference>
<evidence type="ECO:0000313" key="6">
    <source>
        <dbReference type="Proteomes" id="UP000502894"/>
    </source>
</evidence>
<dbReference type="PANTHER" id="PTHR24198">
    <property type="entry name" value="ANKYRIN REPEAT AND PROTEIN KINASE DOMAIN-CONTAINING PROTEIN"/>
    <property type="match status" value="1"/>
</dbReference>
<dbReference type="KEGG" id="lant:TUM19329_26290"/>